<dbReference type="EMBL" id="JAMKOV010000002">
    <property type="protein sequence ID" value="KAI8042103.1"/>
    <property type="molecule type" value="Genomic_DNA"/>
</dbReference>
<evidence type="ECO:0000256" key="1">
    <source>
        <dbReference type="SAM" id="MobiDB-lite"/>
    </source>
</evidence>
<reference evidence="2" key="1">
    <citation type="journal article" date="2023" name="Genome Biol. Evol.">
        <title>Long-read-based Genome Assembly of Drosophila gunungcola Reveals Fewer Chemosensory Genes in Flower-breeding Species.</title>
        <authorList>
            <person name="Negi A."/>
            <person name="Liao B.Y."/>
            <person name="Yeh S.D."/>
        </authorList>
    </citation>
    <scope>NUCLEOTIDE SEQUENCE</scope>
    <source>
        <strain evidence="2">Sukarami</strain>
    </source>
</reference>
<dbReference type="AlphaFoldDB" id="A0A9P9YSJ2"/>
<sequence>RNRTNAFCHQNIITPRKCLTRADIFYLWSAQQEREKKPKRKAGKKSCCQSRIAKQRKKQVRVFLNRNRKSSQKPRPRKCRDLNFATSKTPLLQFLGVPPSLRRRCHHVGVRSSAHWANSF</sequence>
<dbReference type="Proteomes" id="UP001059596">
    <property type="component" value="Unassembled WGS sequence"/>
</dbReference>
<protein>
    <submittedName>
        <fullName evidence="2">Uncharacterized protein</fullName>
    </submittedName>
</protein>
<gene>
    <name evidence="2" type="ORF">M5D96_003405</name>
</gene>
<feature type="region of interest" description="Disordered" evidence="1">
    <location>
        <begin position="32"/>
        <end position="81"/>
    </location>
</feature>
<name>A0A9P9YSJ2_9MUSC</name>
<comment type="caution">
    <text evidence="2">The sequence shown here is derived from an EMBL/GenBank/DDBJ whole genome shotgun (WGS) entry which is preliminary data.</text>
</comment>
<evidence type="ECO:0000313" key="2">
    <source>
        <dbReference type="EMBL" id="KAI8042103.1"/>
    </source>
</evidence>
<organism evidence="2 3">
    <name type="scientific">Drosophila gunungcola</name>
    <name type="common">fruit fly</name>
    <dbReference type="NCBI Taxonomy" id="103775"/>
    <lineage>
        <taxon>Eukaryota</taxon>
        <taxon>Metazoa</taxon>
        <taxon>Ecdysozoa</taxon>
        <taxon>Arthropoda</taxon>
        <taxon>Hexapoda</taxon>
        <taxon>Insecta</taxon>
        <taxon>Pterygota</taxon>
        <taxon>Neoptera</taxon>
        <taxon>Endopterygota</taxon>
        <taxon>Diptera</taxon>
        <taxon>Brachycera</taxon>
        <taxon>Muscomorpha</taxon>
        <taxon>Ephydroidea</taxon>
        <taxon>Drosophilidae</taxon>
        <taxon>Drosophila</taxon>
        <taxon>Sophophora</taxon>
    </lineage>
</organism>
<evidence type="ECO:0000313" key="3">
    <source>
        <dbReference type="Proteomes" id="UP001059596"/>
    </source>
</evidence>
<feature type="non-terminal residue" evidence="2">
    <location>
        <position position="1"/>
    </location>
</feature>
<accession>A0A9P9YSJ2</accession>
<proteinExistence type="predicted"/>
<keyword evidence="3" id="KW-1185">Reference proteome</keyword>
<feature type="compositionally biased region" description="Basic residues" evidence="1">
    <location>
        <begin position="53"/>
        <end position="78"/>
    </location>
</feature>